<evidence type="ECO:0000256" key="1">
    <source>
        <dbReference type="SAM" id="Phobius"/>
    </source>
</evidence>
<evidence type="ECO:0000313" key="3">
    <source>
        <dbReference type="Proteomes" id="UP001501195"/>
    </source>
</evidence>
<dbReference type="RefSeq" id="WP_345713108.1">
    <property type="nucleotide sequence ID" value="NZ_BAABIL010000437.1"/>
</dbReference>
<gene>
    <name evidence="2" type="ORF">GCM10023225_26590</name>
</gene>
<evidence type="ECO:0000313" key="2">
    <source>
        <dbReference type="EMBL" id="GAA4987209.1"/>
    </source>
</evidence>
<proteinExistence type="predicted"/>
<keyword evidence="1" id="KW-0472">Membrane</keyword>
<dbReference type="InterPro" id="IPR046291">
    <property type="entry name" value="DUF6328"/>
</dbReference>
<feature type="transmembrane region" description="Helical" evidence="1">
    <location>
        <begin position="103"/>
        <end position="127"/>
    </location>
</feature>
<feature type="transmembrane region" description="Helical" evidence="1">
    <location>
        <begin position="133"/>
        <end position="152"/>
    </location>
</feature>
<keyword evidence="3" id="KW-1185">Reference proteome</keyword>
<keyword evidence="1" id="KW-1133">Transmembrane helix</keyword>
<name>A0ABP9I4M0_9ACTN</name>
<protein>
    <submittedName>
        <fullName evidence="2">DUF6328 family protein</fullName>
    </submittedName>
</protein>
<reference evidence="3" key="1">
    <citation type="journal article" date="2019" name="Int. J. Syst. Evol. Microbiol.">
        <title>The Global Catalogue of Microorganisms (GCM) 10K type strain sequencing project: providing services to taxonomists for standard genome sequencing and annotation.</title>
        <authorList>
            <consortium name="The Broad Institute Genomics Platform"/>
            <consortium name="The Broad Institute Genome Sequencing Center for Infectious Disease"/>
            <person name="Wu L."/>
            <person name="Ma J."/>
        </authorList>
    </citation>
    <scope>NUCLEOTIDE SEQUENCE [LARGE SCALE GENOMIC DNA]</scope>
    <source>
        <strain evidence="3">JCM 18126</strain>
    </source>
</reference>
<sequence>MDDDELAALRNETPTERMDRNWAELLQELRVVQTGVQVLSGFLVTLPFQSRFEELDEFQRLVYLVALMLAIAATGFFLAPVSLHRLIFRRNAKARLVALGDRFAKVGLVVLLLTFTAVALLVADVVLGRTGGVVAAGGVVLFIGTCWYLVPARELRTLGRRRSREG</sequence>
<dbReference type="Proteomes" id="UP001501195">
    <property type="component" value="Unassembled WGS sequence"/>
</dbReference>
<keyword evidence="1" id="KW-0812">Transmembrane</keyword>
<comment type="caution">
    <text evidence="2">The sequence shown here is derived from an EMBL/GenBank/DDBJ whole genome shotgun (WGS) entry which is preliminary data.</text>
</comment>
<feature type="transmembrane region" description="Helical" evidence="1">
    <location>
        <begin position="61"/>
        <end position="83"/>
    </location>
</feature>
<accession>A0ABP9I4M0</accession>
<organism evidence="2 3">
    <name type="scientific">Kineococcus glutinatus</name>
    <dbReference type="NCBI Taxonomy" id="1070872"/>
    <lineage>
        <taxon>Bacteria</taxon>
        <taxon>Bacillati</taxon>
        <taxon>Actinomycetota</taxon>
        <taxon>Actinomycetes</taxon>
        <taxon>Kineosporiales</taxon>
        <taxon>Kineosporiaceae</taxon>
        <taxon>Kineococcus</taxon>
    </lineage>
</organism>
<dbReference type="Pfam" id="PF19853">
    <property type="entry name" value="DUF6328"/>
    <property type="match status" value="1"/>
</dbReference>
<dbReference type="EMBL" id="BAABIL010000437">
    <property type="protein sequence ID" value="GAA4987209.1"/>
    <property type="molecule type" value="Genomic_DNA"/>
</dbReference>